<feature type="signal peptide" evidence="1">
    <location>
        <begin position="1"/>
        <end position="25"/>
    </location>
</feature>
<sequence length="121" mass="13147">MSRRICGRGFCAACLSLGVIHWVEGILTGRTSRYCQRATLMLRRTACIHARICVSSSPLCKLRTVDVDRQALIAHLLRGANRGCSANKGSCKAPRPCVSATCSSHASVCELWICELVNVVL</sequence>
<proteinExistence type="predicted"/>
<dbReference type="GeneID" id="70293673"/>
<gene>
    <name evidence="2" type="ORF">F5Z01DRAFT_644441</name>
</gene>
<evidence type="ECO:0000256" key="1">
    <source>
        <dbReference type="SAM" id="SignalP"/>
    </source>
</evidence>
<comment type="caution">
    <text evidence="2">The sequence shown here is derived from an EMBL/GenBank/DDBJ whole genome shotgun (WGS) entry which is preliminary data.</text>
</comment>
<evidence type="ECO:0000313" key="2">
    <source>
        <dbReference type="EMBL" id="KAG9257865.1"/>
    </source>
</evidence>
<dbReference type="RefSeq" id="XP_046121789.1">
    <property type="nucleotide sequence ID" value="XM_046262770.1"/>
</dbReference>
<evidence type="ECO:0008006" key="4">
    <source>
        <dbReference type="Google" id="ProtNLM"/>
    </source>
</evidence>
<feature type="chain" id="PRO_5040390312" description="Secreted protein" evidence="1">
    <location>
        <begin position="26"/>
        <end position="121"/>
    </location>
</feature>
<dbReference type="Proteomes" id="UP000887229">
    <property type="component" value="Unassembled WGS sequence"/>
</dbReference>
<keyword evidence="3" id="KW-1185">Reference proteome</keyword>
<organism evidence="2 3">
    <name type="scientific">Emericellopsis atlantica</name>
    <dbReference type="NCBI Taxonomy" id="2614577"/>
    <lineage>
        <taxon>Eukaryota</taxon>
        <taxon>Fungi</taxon>
        <taxon>Dikarya</taxon>
        <taxon>Ascomycota</taxon>
        <taxon>Pezizomycotina</taxon>
        <taxon>Sordariomycetes</taxon>
        <taxon>Hypocreomycetidae</taxon>
        <taxon>Hypocreales</taxon>
        <taxon>Bionectriaceae</taxon>
        <taxon>Emericellopsis</taxon>
    </lineage>
</organism>
<reference evidence="2" key="1">
    <citation type="journal article" date="2021" name="IMA Fungus">
        <title>Genomic characterization of three marine fungi, including Emericellopsis atlantica sp. nov. with signatures of a generalist lifestyle and marine biomass degradation.</title>
        <authorList>
            <person name="Hagestad O.C."/>
            <person name="Hou L."/>
            <person name="Andersen J.H."/>
            <person name="Hansen E.H."/>
            <person name="Altermark B."/>
            <person name="Li C."/>
            <person name="Kuhnert E."/>
            <person name="Cox R.J."/>
            <person name="Crous P.W."/>
            <person name="Spatafora J.W."/>
            <person name="Lail K."/>
            <person name="Amirebrahimi M."/>
            <person name="Lipzen A."/>
            <person name="Pangilinan J."/>
            <person name="Andreopoulos W."/>
            <person name="Hayes R.D."/>
            <person name="Ng V."/>
            <person name="Grigoriev I.V."/>
            <person name="Jackson S.A."/>
            <person name="Sutton T.D.S."/>
            <person name="Dobson A.D.W."/>
            <person name="Rama T."/>
        </authorList>
    </citation>
    <scope>NUCLEOTIDE SEQUENCE</scope>
    <source>
        <strain evidence="2">TS7</strain>
    </source>
</reference>
<evidence type="ECO:0000313" key="3">
    <source>
        <dbReference type="Proteomes" id="UP000887229"/>
    </source>
</evidence>
<keyword evidence="1" id="KW-0732">Signal</keyword>
<dbReference type="EMBL" id="MU251244">
    <property type="protein sequence ID" value="KAG9257865.1"/>
    <property type="molecule type" value="Genomic_DNA"/>
</dbReference>
<name>A0A9P8CT46_9HYPO</name>
<protein>
    <recommendedName>
        <fullName evidence="4">Secreted protein</fullName>
    </recommendedName>
</protein>
<dbReference type="AlphaFoldDB" id="A0A9P8CT46"/>
<accession>A0A9P8CT46</accession>